<dbReference type="GO" id="GO:0005634">
    <property type="term" value="C:nucleus"/>
    <property type="evidence" value="ECO:0007669"/>
    <property type="project" value="UniProtKB-SubCell"/>
</dbReference>
<dbReference type="PROSITE" id="PS00463">
    <property type="entry name" value="ZN2_CY6_FUNGAL_1"/>
    <property type="match status" value="1"/>
</dbReference>
<dbReference type="OMA" id="ISRIMMA"/>
<evidence type="ECO:0000256" key="4">
    <source>
        <dbReference type="ARBA" id="ARBA00023125"/>
    </source>
</evidence>
<dbReference type="eggNOG" id="ENOG502SIT3">
    <property type="taxonomic scope" value="Eukaryota"/>
</dbReference>
<feature type="region of interest" description="Disordered" evidence="7">
    <location>
        <begin position="710"/>
        <end position="737"/>
    </location>
</feature>
<dbReference type="OrthoDB" id="435881at2759"/>
<feature type="region of interest" description="Disordered" evidence="7">
    <location>
        <begin position="752"/>
        <end position="782"/>
    </location>
</feature>
<dbReference type="GO" id="GO:0008270">
    <property type="term" value="F:zinc ion binding"/>
    <property type="evidence" value="ECO:0007669"/>
    <property type="project" value="InterPro"/>
</dbReference>
<keyword evidence="3" id="KW-0805">Transcription regulation</keyword>
<evidence type="ECO:0000256" key="6">
    <source>
        <dbReference type="ARBA" id="ARBA00023242"/>
    </source>
</evidence>
<reference evidence="9 10" key="1">
    <citation type="journal article" date="2008" name="PLoS Genet.">
        <title>Genomic islands in the pathogenic filamentous fungus Aspergillus fumigatus.</title>
        <authorList>
            <person name="Fedorova N.D."/>
            <person name="Khaldi N."/>
            <person name="Joardar V.S."/>
            <person name="Maiti R."/>
            <person name="Amedeo P."/>
            <person name="Anderson M.J."/>
            <person name="Crabtree J."/>
            <person name="Silva J.C."/>
            <person name="Badger J.H."/>
            <person name="Albarraq A."/>
            <person name="Angiuoli S."/>
            <person name="Bussey H."/>
            <person name="Bowyer P."/>
            <person name="Cotty P.J."/>
            <person name="Dyer P.S."/>
            <person name="Egan A."/>
            <person name="Galens K."/>
            <person name="Fraser-Liggett C.M."/>
            <person name="Haas B.J."/>
            <person name="Inman J.M."/>
            <person name="Kent R."/>
            <person name="Lemieux S."/>
            <person name="Malavazi I."/>
            <person name="Orvis J."/>
            <person name="Roemer T."/>
            <person name="Ronning C.M."/>
            <person name="Sundaram J.P."/>
            <person name="Sutton G."/>
            <person name="Turner G."/>
            <person name="Venter J.C."/>
            <person name="White O.R."/>
            <person name="Whitty B.R."/>
            <person name="Youngman P."/>
            <person name="Wolfe K.H."/>
            <person name="Goldman G.H."/>
            <person name="Wortman J.R."/>
            <person name="Jiang B."/>
            <person name="Denning D.W."/>
            <person name="Nierman W.C."/>
        </authorList>
    </citation>
    <scope>NUCLEOTIDE SEQUENCE [LARGE SCALE GENOMIC DNA]</scope>
    <source>
        <strain evidence="10">ATCC 1007 / CBS 513.65 / DSM 816 / NCTC 3887 / NRRL 1</strain>
    </source>
</reference>
<organism evidence="9 10">
    <name type="scientific">Aspergillus clavatus (strain ATCC 1007 / CBS 513.65 / DSM 816 / NCTC 3887 / NRRL 1 / QM 1276 / 107)</name>
    <dbReference type="NCBI Taxonomy" id="344612"/>
    <lineage>
        <taxon>Eukaryota</taxon>
        <taxon>Fungi</taxon>
        <taxon>Dikarya</taxon>
        <taxon>Ascomycota</taxon>
        <taxon>Pezizomycotina</taxon>
        <taxon>Eurotiomycetes</taxon>
        <taxon>Eurotiomycetidae</taxon>
        <taxon>Eurotiales</taxon>
        <taxon>Aspergillaceae</taxon>
        <taxon>Aspergillus</taxon>
        <taxon>Aspergillus subgen. Fumigati</taxon>
    </lineage>
</organism>
<feature type="compositionally biased region" description="Low complexity" evidence="7">
    <location>
        <begin position="766"/>
        <end position="776"/>
    </location>
</feature>
<keyword evidence="10" id="KW-1185">Reference proteome</keyword>
<keyword evidence="2" id="KW-0479">Metal-binding</keyword>
<feature type="compositionally biased region" description="Polar residues" evidence="7">
    <location>
        <begin position="752"/>
        <end position="765"/>
    </location>
</feature>
<dbReference type="Gene3D" id="4.10.240.10">
    <property type="entry name" value="Zn(2)-C6 fungal-type DNA-binding domain"/>
    <property type="match status" value="1"/>
</dbReference>
<dbReference type="KEGG" id="act:ACLA_030770"/>
<evidence type="ECO:0000256" key="3">
    <source>
        <dbReference type="ARBA" id="ARBA00023015"/>
    </source>
</evidence>
<feature type="compositionally biased region" description="Polar residues" evidence="7">
    <location>
        <begin position="1"/>
        <end position="14"/>
    </location>
</feature>
<keyword evidence="4" id="KW-0238">DNA-binding</keyword>
<dbReference type="PANTHER" id="PTHR31001">
    <property type="entry name" value="UNCHARACTERIZED TRANSCRIPTIONAL REGULATORY PROTEIN"/>
    <property type="match status" value="1"/>
</dbReference>
<protein>
    <submittedName>
        <fullName evidence="9">C6 transcription factor, putative</fullName>
    </submittedName>
</protein>
<dbReference type="EMBL" id="DS027059">
    <property type="protein sequence ID" value="EAW08344.1"/>
    <property type="molecule type" value="Genomic_DNA"/>
</dbReference>
<evidence type="ECO:0000256" key="2">
    <source>
        <dbReference type="ARBA" id="ARBA00022723"/>
    </source>
</evidence>
<dbReference type="SUPFAM" id="SSF57701">
    <property type="entry name" value="Zn2/Cys6 DNA-binding domain"/>
    <property type="match status" value="1"/>
</dbReference>
<dbReference type="AlphaFoldDB" id="A1CRS3"/>
<accession>A1CRS3</accession>
<evidence type="ECO:0000313" key="10">
    <source>
        <dbReference type="Proteomes" id="UP000006701"/>
    </source>
</evidence>
<dbReference type="VEuPathDB" id="FungiDB:ACLA_030770"/>
<feature type="region of interest" description="Disordered" evidence="7">
    <location>
        <begin position="1"/>
        <end position="51"/>
    </location>
</feature>
<name>A1CRS3_ASPCL</name>
<feature type="region of interest" description="Disordered" evidence="7">
    <location>
        <begin position="129"/>
        <end position="168"/>
    </location>
</feature>
<dbReference type="Pfam" id="PF00172">
    <property type="entry name" value="Zn_clus"/>
    <property type="match status" value="1"/>
</dbReference>
<dbReference type="GO" id="GO:0000981">
    <property type="term" value="F:DNA-binding transcription factor activity, RNA polymerase II-specific"/>
    <property type="evidence" value="ECO:0007669"/>
    <property type="project" value="InterPro"/>
</dbReference>
<dbReference type="CDD" id="cd00067">
    <property type="entry name" value="GAL4"/>
    <property type="match status" value="1"/>
</dbReference>
<evidence type="ECO:0000256" key="7">
    <source>
        <dbReference type="SAM" id="MobiDB-lite"/>
    </source>
</evidence>
<keyword evidence="6" id="KW-0539">Nucleus</keyword>
<dbReference type="SMART" id="SM00906">
    <property type="entry name" value="Fungal_trans"/>
    <property type="match status" value="1"/>
</dbReference>
<dbReference type="STRING" id="344612.A1CRS3"/>
<dbReference type="GO" id="GO:0003677">
    <property type="term" value="F:DNA binding"/>
    <property type="evidence" value="ECO:0007669"/>
    <property type="project" value="UniProtKB-KW"/>
</dbReference>
<sequence>MSSFPPSEPTSSANKPLPKSPPSTRSRYPTGPTTISSGVTNTVDTASSNPHGHAIAQFAPDAPSIRSCVTCRRRKVRCNKRTPCSNCAKAGIECIFPPPGRAPRKTKRPHDAELLSRLRRLEGVIEHLSGQKTAPAESQSSVSSPLQQEHGAVEAKKGAETSPQMQSEEAGLCPFMLDPDPKAAKPRTLEHEFGRLVIDEGRSRYVSNRFWASLGDEIEELQDILDPSSSEEEDYPSPESSSTLSTNHDGFLFGFYSLSHSLRSYHPPPCKVPLIWDIYQDNVAPLIPLFHKPTVQQLLMSAAQSPNLLDKNSEALVLSIYLVTVVSMSPEQCLSTLGEDRDTAVTRYRFAVEQALSKANLLNTQNLMLLQAAVLFLIGVRREDDTKFVWSMTAIVLRLAQGLGLHRDGTNFGLRPFETEMRRRLWWHICLLDIRSAEDHGTDAQVHEIMYDTHLPLNINDEDLTPGMLEPPEERVGFTEMTFCLVRCEITAALRRVSYMCPGGQDRSENAQRPSDACGKLIQEVNKRVEERYTRHCDMNVPVQWVCATVARLILAKLWLIVHHPMTRINPGASNLTMASRENLFVTSVEVAEFTRLLGQNKNTSKWSWLFVTNLQWHLIAFVLSELCVRPINPITDRAWLVVSSLYETWGRTAKHQKGMLWRPLSRLMKRAAAFRAKQQAGVQISPSISSPSIPLPPYHGPAWQSMSQPHLAAQVQGAGTSSTQPANPPSTGAHFDTETFSEFLPSVNWLSGSSSQTMPTQEPFSATSSSGISASFLPSSSTSQDPALLDHNWAAWDQIMRDFQMDVQEAQTNHPLGNISDWFA</sequence>
<evidence type="ECO:0000256" key="1">
    <source>
        <dbReference type="ARBA" id="ARBA00004123"/>
    </source>
</evidence>
<evidence type="ECO:0000259" key="8">
    <source>
        <dbReference type="PROSITE" id="PS50048"/>
    </source>
</evidence>
<dbReference type="HOGENOM" id="CLU_004083_7_2_1"/>
<keyword evidence="5" id="KW-0804">Transcription</keyword>
<dbReference type="GO" id="GO:0006351">
    <property type="term" value="P:DNA-templated transcription"/>
    <property type="evidence" value="ECO:0007669"/>
    <property type="project" value="InterPro"/>
</dbReference>
<dbReference type="GeneID" id="4701284"/>
<dbReference type="PROSITE" id="PS50048">
    <property type="entry name" value="ZN2_CY6_FUNGAL_2"/>
    <property type="match status" value="1"/>
</dbReference>
<dbReference type="Proteomes" id="UP000006701">
    <property type="component" value="Unassembled WGS sequence"/>
</dbReference>
<dbReference type="CDD" id="cd12148">
    <property type="entry name" value="fungal_TF_MHR"/>
    <property type="match status" value="1"/>
</dbReference>
<proteinExistence type="predicted"/>
<comment type="subcellular location">
    <subcellularLocation>
        <location evidence="1">Nucleus</location>
    </subcellularLocation>
</comment>
<feature type="domain" description="Zn(2)-C6 fungal-type" evidence="8">
    <location>
        <begin position="67"/>
        <end position="96"/>
    </location>
</feature>
<feature type="compositionally biased region" description="Polar residues" evidence="7">
    <location>
        <begin position="22"/>
        <end position="50"/>
    </location>
</feature>
<feature type="compositionally biased region" description="Polar residues" evidence="7">
    <location>
        <begin position="130"/>
        <end position="147"/>
    </location>
</feature>
<dbReference type="InterPro" id="IPR050613">
    <property type="entry name" value="Sec_Metabolite_Reg"/>
</dbReference>
<evidence type="ECO:0000256" key="5">
    <source>
        <dbReference type="ARBA" id="ARBA00023163"/>
    </source>
</evidence>
<dbReference type="InterPro" id="IPR001138">
    <property type="entry name" value="Zn2Cys6_DnaBD"/>
</dbReference>
<evidence type="ECO:0000313" key="9">
    <source>
        <dbReference type="EMBL" id="EAW08344.1"/>
    </source>
</evidence>
<dbReference type="InterPro" id="IPR036864">
    <property type="entry name" value="Zn2-C6_fun-type_DNA-bd_sf"/>
</dbReference>
<dbReference type="SMART" id="SM00066">
    <property type="entry name" value="GAL4"/>
    <property type="match status" value="1"/>
</dbReference>
<gene>
    <name evidence="9" type="ORF">ACLA_030770</name>
</gene>
<dbReference type="PANTHER" id="PTHR31001:SF50">
    <property type="entry name" value="ZN(II)2CYS6 TRANSCRIPTION FACTOR (EUROFUNG)"/>
    <property type="match status" value="1"/>
</dbReference>
<dbReference type="Pfam" id="PF04082">
    <property type="entry name" value="Fungal_trans"/>
    <property type="match status" value="1"/>
</dbReference>
<dbReference type="InterPro" id="IPR007219">
    <property type="entry name" value="XnlR_reg_dom"/>
</dbReference>
<dbReference type="RefSeq" id="XP_001269770.1">
    <property type="nucleotide sequence ID" value="XM_001269769.1"/>
</dbReference>